<feature type="region of interest" description="Disordered" evidence="1">
    <location>
        <begin position="184"/>
        <end position="239"/>
    </location>
</feature>
<evidence type="ECO:0000256" key="1">
    <source>
        <dbReference type="SAM" id="MobiDB-lite"/>
    </source>
</evidence>
<accession>A0A6C0EXA3</accession>
<sequence>MQSTINMLYSAVKHKKKKERFETILEPLQAILQIGYLTFTPIGTKLTIHNNILQIQHPNYSQPVIRWYNNDTQEDLFYLFNIFYRFKKFYFFLNDGSANKNDKANSTNKKLYSLLIELAKNGIANLIRTYSQTEKIHILHTLQMYKNILEGGSETSSHGNMAKRIDHYEIDNLIISPASNISRNSGVSASGVPTSASFLKKDNKKKQHQQQLLRDDDDDDEDTSTNQGDTPGTTGTSEDVRMKELSSVMHKNDNSQDVKNIDDVFIRITDIYTQEMYNIIYNALILIKNNEQMCNSYMDGLNKMLEPTNNRIKKWIDENIVF</sequence>
<organism evidence="2">
    <name type="scientific">viral metagenome</name>
    <dbReference type="NCBI Taxonomy" id="1070528"/>
    <lineage>
        <taxon>unclassified sequences</taxon>
        <taxon>metagenomes</taxon>
        <taxon>organismal metagenomes</taxon>
    </lineage>
</organism>
<proteinExistence type="predicted"/>
<dbReference type="EMBL" id="MN738964">
    <property type="protein sequence ID" value="QHT33341.1"/>
    <property type="molecule type" value="Genomic_DNA"/>
</dbReference>
<name>A0A6C0EXA3_9ZZZZ</name>
<feature type="compositionally biased region" description="Polar residues" evidence="1">
    <location>
        <begin position="224"/>
        <end position="237"/>
    </location>
</feature>
<dbReference type="AlphaFoldDB" id="A0A6C0EXA3"/>
<evidence type="ECO:0000313" key="2">
    <source>
        <dbReference type="EMBL" id="QHT33341.1"/>
    </source>
</evidence>
<protein>
    <submittedName>
        <fullName evidence="2">Uncharacterized protein</fullName>
    </submittedName>
</protein>
<reference evidence="2" key="1">
    <citation type="journal article" date="2020" name="Nature">
        <title>Giant virus diversity and host interactions through global metagenomics.</title>
        <authorList>
            <person name="Schulz F."/>
            <person name="Roux S."/>
            <person name="Paez-Espino D."/>
            <person name="Jungbluth S."/>
            <person name="Walsh D.A."/>
            <person name="Denef V.J."/>
            <person name="McMahon K.D."/>
            <person name="Konstantinidis K.T."/>
            <person name="Eloe-Fadrosh E.A."/>
            <person name="Kyrpides N.C."/>
            <person name="Woyke T."/>
        </authorList>
    </citation>
    <scope>NUCLEOTIDE SEQUENCE</scope>
    <source>
        <strain evidence="2">GVMAG-M-3300009161-34</strain>
    </source>
</reference>
<feature type="compositionally biased region" description="Polar residues" evidence="1">
    <location>
        <begin position="184"/>
        <end position="197"/>
    </location>
</feature>